<accession>A0AAV9HZA6</accession>
<dbReference type="EMBL" id="MU864933">
    <property type="protein sequence ID" value="KAK4466219.1"/>
    <property type="molecule type" value="Genomic_DNA"/>
</dbReference>
<dbReference type="Proteomes" id="UP001321749">
    <property type="component" value="Unassembled WGS sequence"/>
</dbReference>
<evidence type="ECO:0000313" key="1">
    <source>
        <dbReference type="EMBL" id="KAK4466219.1"/>
    </source>
</evidence>
<reference evidence="1" key="2">
    <citation type="submission" date="2023-06" db="EMBL/GenBank/DDBJ databases">
        <authorList>
            <consortium name="Lawrence Berkeley National Laboratory"/>
            <person name="Mondo S.J."/>
            <person name="Hensen N."/>
            <person name="Bonometti L."/>
            <person name="Westerberg I."/>
            <person name="Brannstrom I.O."/>
            <person name="Guillou S."/>
            <person name="Cros-Aarteil S."/>
            <person name="Calhoun S."/>
            <person name="Haridas S."/>
            <person name="Kuo A."/>
            <person name="Pangilinan J."/>
            <person name="Riley R."/>
            <person name="Labutti K."/>
            <person name="Andreopoulos B."/>
            <person name="Lipzen A."/>
            <person name="Chen C."/>
            <person name="Yanf M."/>
            <person name="Daum C."/>
            <person name="Ng V."/>
            <person name="Clum A."/>
            <person name="Steindorff A."/>
            <person name="Ohm R."/>
            <person name="Martin F."/>
            <person name="Silar P."/>
            <person name="Natvig D."/>
            <person name="Lalanne C."/>
            <person name="Gautier V."/>
            <person name="Ament-Velasquez S.L."/>
            <person name="Kruys A."/>
            <person name="Hutchinson M.I."/>
            <person name="Powell A.J."/>
            <person name="Barry K."/>
            <person name="Miller A.N."/>
            <person name="Grigoriev I.V."/>
            <person name="Debuchy R."/>
            <person name="Gladieux P."/>
            <person name="Thoren M.H."/>
            <person name="Johannesson H."/>
        </authorList>
    </citation>
    <scope>NUCLEOTIDE SEQUENCE</scope>
    <source>
        <strain evidence="1">PSN324</strain>
    </source>
</reference>
<gene>
    <name evidence="1" type="ORF">QBC42DRAFT_282589</name>
</gene>
<comment type="caution">
    <text evidence="1">The sequence shown here is derived from an EMBL/GenBank/DDBJ whole genome shotgun (WGS) entry which is preliminary data.</text>
</comment>
<organism evidence="1 2">
    <name type="scientific">Cladorrhinum samala</name>
    <dbReference type="NCBI Taxonomy" id="585594"/>
    <lineage>
        <taxon>Eukaryota</taxon>
        <taxon>Fungi</taxon>
        <taxon>Dikarya</taxon>
        <taxon>Ascomycota</taxon>
        <taxon>Pezizomycotina</taxon>
        <taxon>Sordariomycetes</taxon>
        <taxon>Sordariomycetidae</taxon>
        <taxon>Sordariales</taxon>
        <taxon>Podosporaceae</taxon>
        <taxon>Cladorrhinum</taxon>
    </lineage>
</organism>
<keyword evidence="2" id="KW-1185">Reference proteome</keyword>
<reference evidence="1" key="1">
    <citation type="journal article" date="2023" name="Mol. Phylogenet. Evol.">
        <title>Genome-scale phylogeny and comparative genomics of the fungal order Sordariales.</title>
        <authorList>
            <person name="Hensen N."/>
            <person name="Bonometti L."/>
            <person name="Westerberg I."/>
            <person name="Brannstrom I.O."/>
            <person name="Guillou S."/>
            <person name="Cros-Aarteil S."/>
            <person name="Calhoun S."/>
            <person name="Haridas S."/>
            <person name="Kuo A."/>
            <person name="Mondo S."/>
            <person name="Pangilinan J."/>
            <person name="Riley R."/>
            <person name="LaButti K."/>
            <person name="Andreopoulos B."/>
            <person name="Lipzen A."/>
            <person name="Chen C."/>
            <person name="Yan M."/>
            <person name="Daum C."/>
            <person name="Ng V."/>
            <person name="Clum A."/>
            <person name="Steindorff A."/>
            <person name="Ohm R.A."/>
            <person name="Martin F."/>
            <person name="Silar P."/>
            <person name="Natvig D.O."/>
            <person name="Lalanne C."/>
            <person name="Gautier V."/>
            <person name="Ament-Velasquez S.L."/>
            <person name="Kruys A."/>
            <person name="Hutchinson M.I."/>
            <person name="Powell A.J."/>
            <person name="Barry K."/>
            <person name="Miller A.N."/>
            <person name="Grigoriev I.V."/>
            <person name="Debuchy R."/>
            <person name="Gladieux P."/>
            <person name="Hiltunen Thoren M."/>
            <person name="Johannesson H."/>
        </authorList>
    </citation>
    <scope>NUCLEOTIDE SEQUENCE</scope>
    <source>
        <strain evidence="1">PSN324</strain>
    </source>
</reference>
<dbReference type="AlphaFoldDB" id="A0AAV9HZA6"/>
<name>A0AAV9HZA6_9PEZI</name>
<proteinExistence type="predicted"/>
<protein>
    <submittedName>
        <fullName evidence="1">Uncharacterized protein</fullName>
    </submittedName>
</protein>
<evidence type="ECO:0000313" key="2">
    <source>
        <dbReference type="Proteomes" id="UP001321749"/>
    </source>
</evidence>
<sequence>MDLFNELGHGQQIPRNRVEIFQHVLSVICRYGVNYAIDIFRDAQLDFDVIRGIPMALIAASKSEALTQASNHFITHLRALLGIRHDYDIDIIQVWDKMERVTAANAIPQMECRLNAIVSDKLAILANMIRYRERIAMEQHYEQRYGFSICTITLALINGDINPFNNKYHFPSNHDDITTQSIATQGVWYYRDNSELLSKTMPQFLLDWDNLNPPWNNPLGGRPYYPNVQAHPTGLQIHGWVWQVQKRLSLRKITRHYQHLLKGPLSLTGPEEALSSACKAELRNFF</sequence>